<dbReference type="PANTHER" id="PTHR33693:SF1">
    <property type="entry name" value="TYPE-4 URACIL-DNA GLYCOSYLASE"/>
    <property type="match status" value="1"/>
</dbReference>
<dbReference type="InterPro" id="IPR005122">
    <property type="entry name" value="Uracil-DNA_glycosylase-like"/>
</dbReference>
<reference evidence="9" key="1">
    <citation type="submission" date="2019-02" db="EMBL/GenBank/DDBJ databases">
        <title>A novel Candidatus Liberibacter species associated with the New Zealand native fuchsia psyllid, Ctenarytaina fuchsiae.</title>
        <authorList>
            <person name="Thompson S.M."/>
            <person name="Jorgensen N."/>
            <person name="David C."/>
            <person name="Bulman S.R."/>
            <person name="Smith G.R."/>
        </authorList>
    </citation>
    <scope>NUCLEOTIDE SEQUENCE</scope>
    <source>
        <strain evidence="9">Oxford</strain>
    </source>
</reference>
<dbReference type="AlphaFoldDB" id="A0A937AKX8"/>
<evidence type="ECO:0000256" key="3">
    <source>
        <dbReference type="ARBA" id="ARBA00022763"/>
    </source>
</evidence>
<sequence length="265" mass="29637">MNPVHTLSQEQILTIALFYADAGIHCLFESPNKTINQSIKTHILHQKNVPIDATSKPIITLSKTDHLIVQQASSIARRARSLIELKSMLSSFHDCPLRNTALSTICADNEKADLMIIGYTPSSSDNTTGRALSGGAGNMLDKMLQSIGIARTDTCISTISPWHPPGNRKISALETEICRPIIRRQLELSSPKILFLLGNQTTQFFFNNNQTISQNYGKWNKIIINNCIIPTLSTVHPQELLEYPLIKKIAWHHLISLKKKLDSEF</sequence>
<dbReference type="InterPro" id="IPR036895">
    <property type="entry name" value="Uracil-DNA_glycosylase-like_sf"/>
</dbReference>
<keyword evidence="5" id="KW-0408">Iron</keyword>
<dbReference type="SUPFAM" id="SSF52141">
    <property type="entry name" value="Uracil-DNA glycosylase-like"/>
    <property type="match status" value="1"/>
</dbReference>
<evidence type="ECO:0000313" key="10">
    <source>
        <dbReference type="Proteomes" id="UP000736856"/>
    </source>
</evidence>
<dbReference type="SMART" id="SM00986">
    <property type="entry name" value="UDG"/>
    <property type="match status" value="1"/>
</dbReference>
<organism evidence="9 10">
    <name type="scientific">Candidatus Liberibacter ctenarytainae</name>
    <dbReference type="NCBI Taxonomy" id="2020335"/>
    <lineage>
        <taxon>Bacteria</taxon>
        <taxon>Pseudomonadati</taxon>
        <taxon>Pseudomonadota</taxon>
        <taxon>Alphaproteobacteria</taxon>
        <taxon>Hyphomicrobiales</taxon>
        <taxon>Rhizobiaceae</taxon>
        <taxon>Liberibacter</taxon>
    </lineage>
</organism>
<accession>A0A937AKX8</accession>
<evidence type="ECO:0000256" key="4">
    <source>
        <dbReference type="ARBA" id="ARBA00022801"/>
    </source>
</evidence>
<dbReference type="EMBL" id="SEOL01000001">
    <property type="protein sequence ID" value="MBL0848672.1"/>
    <property type="molecule type" value="Genomic_DNA"/>
</dbReference>
<comment type="caution">
    <text evidence="9">The sequence shown here is derived from an EMBL/GenBank/DDBJ whole genome shotgun (WGS) entry which is preliminary data.</text>
</comment>
<gene>
    <name evidence="9" type="ORF">EU981_00995</name>
</gene>
<keyword evidence="7" id="KW-0234">DNA repair</keyword>
<dbReference type="CDD" id="cd10030">
    <property type="entry name" value="UDG-F4_TTUDGA_SPO1dp_like"/>
    <property type="match status" value="1"/>
</dbReference>
<keyword evidence="6" id="KW-0411">Iron-sulfur</keyword>
<dbReference type="SMART" id="SM00987">
    <property type="entry name" value="UreE_C"/>
    <property type="match status" value="1"/>
</dbReference>
<evidence type="ECO:0000256" key="1">
    <source>
        <dbReference type="ARBA" id="ARBA00022485"/>
    </source>
</evidence>
<protein>
    <submittedName>
        <fullName evidence="9">Uracil-DNA glycosylase</fullName>
    </submittedName>
</protein>
<keyword evidence="3" id="KW-0227">DNA damage</keyword>
<dbReference type="Proteomes" id="UP000736856">
    <property type="component" value="Unassembled WGS sequence"/>
</dbReference>
<dbReference type="Pfam" id="PF03167">
    <property type="entry name" value="UDG"/>
    <property type="match status" value="1"/>
</dbReference>
<dbReference type="GO" id="GO:0046872">
    <property type="term" value="F:metal ion binding"/>
    <property type="evidence" value="ECO:0007669"/>
    <property type="project" value="UniProtKB-KW"/>
</dbReference>
<dbReference type="GO" id="GO:0097506">
    <property type="term" value="F:deaminated base DNA N-glycosylase activity"/>
    <property type="evidence" value="ECO:0007669"/>
    <property type="project" value="UniProtKB-ARBA"/>
</dbReference>
<evidence type="ECO:0000259" key="8">
    <source>
        <dbReference type="SMART" id="SM00986"/>
    </source>
</evidence>
<evidence type="ECO:0000256" key="7">
    <source>
        <dbReference type="ARBA" id="ARBA00023204"/>
    </source>
</evidence>
<evidence type="ECO:0000256" key="5">
    <source>
        <dbReference type="ARBA" id="ARBA00023004"/>
    </source>
</evidence>
<evidence type="ECO:0000256" key="6">
    <source>
        <dbReference type="ARBA" id="ARBA00023014"/>
    </source>
</evidence>
<dbReference type="PANTHER" id="PTHR33693">
    <property type="entry name" value="TYPE-5 URACIL-DNA GLYCOSYLASE"/>
    <property type="match status" value="1"/>
</dbReference>
<keyword evidence="1" id="KW-0004">4Fe-4S</keyword>
<feature type="domain" description="Uracil-DNA glycosylase-like" evidence="8">
    <location>
        <begin position="105"/>
        <end position="255"/>
    </location>
</feature>
<keyword evidence="4" id="KW-0378">Hydrolase</keyword>
<evidence type="ECO:0000256" key="2">
    <source>
        <dbReference type="ARBA" id="ARBA00022723"/>
    </source>
</evidence>
<name>A0A937AKX8_9HYPH</name>
<dbReference type="GO" id="GO:0006281">
    <property type="term" value="P:DNA repair"/>
    <property type="evidence" value="ECO:0007669"/>
    <property type="project" value="UniProtKB-KW"/>
</dbReference>
<evidence type="ECO:0000313" key="9">
    <source>
        <dbReference type="EMBL" id="MBL0848672.1"/>
    </source>
</evidence>
<proteinExistence type="predicted"/>
<keyword evidence="2" id="KW-0479">Metal-binding</keyword>
<dbReference type="InterPro" id="IPR051536">
    <property type="entry name" value="UDG_Type-4/5"/>
</dbReference>
<dbReference type="Gene3D" id="3.40.470.10">
    <property type="entry name" value="Uracil-DNA glycosylase-like domain"/>
    <property type="match status" value="1"/>
</dbReference>
<dbReference type="GO" id="GO:0051539">
    <property type="term" value="F:4 iron, 4 sulfur cluster binding"/>
    <property type="evidence" value="ECO:0007669"/>
    <property type="project" value="UniProtKB-KW"/>
</dbReference>